<dbReference type="HAMAP" id="MF_00227">
    <property type="entry name" value="RNase_P"/>
    <property type="match status" value="1"/>
</dbReference>
<dbReference type="EMBL" id="LT629973">
    <property type="protein sequence ID" value="SEH95786.1"/>
    <property type="molecule type" value="Genomic_DNA"/>
</dbReference>
<sequence length="118" mass="13109">MTRAYEFAKVRSDGASSAGRLLVLSAAALPDPATESRFGIICTKKVGNAVLRNLLRRRIREILRQHGAPLASGYHVVVILRWRAAEADYAHLDKDFRKTLLRLQTQLNAKRTPAPCTA</sequence>
<dbReference type="GO" id="GO:0030677">
    <property type="term" value="C:ribonuclease P complex"/>
    <property type="evidence" value="ECO:0007669"/>
    <property type="project" value="TreeGrafter"/>
</dbReference>
<accession>A0A1H6MDP3</accession>
<evidence type="ECO:0000256" key="2">
    <source>
        <dbReference type="ARBA" id="ARBA00022694"/>
    </source>
</evidence>
<comment type="catalytic activity">
    <reaction evidence="7">
        <text>Endonucleolytic cleavage of RNA, removing 5'-extranucleotides from tRNA precursor.</text>
        <dbReference type="EC" id="3.1.26.5"/>
    </reaction>
</comment>
<dbReference type="PANTHER" id="PTHR33992:SF1">
    <property type="entry name" value="RIBONUCLEASE P PROTEIN COMPONENT"/>
    <property type="match status" value="1"/>
</dbReference>
<evidence type="ECO:0000256" key="5">
    <source>
        <dbReference type="ARBA" id="ARBA00022801"/>
    </source>
</evidence>
<evidence type="ECO:0000256" key="6">
    <source>
        <dbReference type="ARBA" id="ARBA00022884"/>
    </source>
</evidence>
<dbReference type="AlphaFoldDB" id="A0A1H6MDP3"/>
<dbReference type="Gene3D" id="3.30.230.10">
    <property type="match status" value="1"/>
</dbReference>
<dbReference type="SUPFAM" id="SSF54211">
    <property type="entry name" value="Ribosomal protein S5 domain 2-like"/>
    <property type="match status" value="1"/>
</dbReference>
<dbReference type="EC" id="3.1.26.5" evidence="7 8"/>
<organism evidence="9 10">
    <name type="scientific">Akkermansia glycaniphila</name>
    <dbReference type="NCBI Taxonomy" id="1679444"/>
    <lineage>
        <taxon>Bacteria</taxon>
        <taxon>Pseudomonadati</taxon>
        <taxon>Verrucomicrobiota</taxon>
        <taxon>Verrucomicrobiia</taxon>
        <taxon>Verrucomicrobiales</taxon>
        <taxon>Akkermansiaceae</taxon>
        <taxon>Akkermansia</taxon>
    </lineage>
</organism>
<dbReference type="GO" id="GO:0000049">
    <property type="term" value="F:tRNA binding"/>
    <property type="evidence" value="ECO:0007669"/>
    <property type="project" value="UniProtKB-UniRule"/>
</dbReference>
<comment type="similarity">
    <text evidence="7">Belongs to the RnpA family.</text>
</comment>
<dbReference type="InterPro" id="IPR020568">
    <property type="entry name" value="Ribosomal_Su5_D2-typ_SF"/>
</dbReference>
<dbReference type="STRING" id="1679444.PYTT_2073"/>
<dbReference type="InterPro" id="IPR020539">
    <property type="entry name" value="RNase_P_CS"/>
</dbReference>
<reference evidence="10" key="1">
    <citation type="submission" date="2016-09" db="EMBL/GenBank/DDBJ databases">
        <authorList>
            <person name="Koehorst J."/>
        </authorList>
    </citation>
    <scope>NUCLEOTIDE SEQUENCE [LARGE SCALE GENOMIC DNA]</scope>
</reference>
<dbReference type="NCBIfam" id="TIGR00188">
    <property type="entry name" value="rnpA"/>
    <property type="match status" value="1"/>
</dbReference>
<keyword evidence="6 7" id="KW-0694">RNA-binding</keyword>
<comment type="subunit">
    <text evidence="7">Consists of a catalytic RNA component (M1 or rnpB) and a protein subunit.</text>
</comment>
<dbReference type="InterPro" id="IPR014721">
    <property type="entry name" value="Ribsml_uS5_D2-typ_fold_subgr"/>
</dbReference>
<keyword evidence="3 7" id="KW-0540">Nuclease</keyword>
<evidence type="ECO:0000256" key="8">
    <source>
        <dbReference type="NCBIfam" id="TIGR00188"/>
    </source>
</evidence>
<proteinExistence type="inferred from homology"/>
<evidence type="ECO:0000256" key="1">
    <source>
        <dbReference type="ARBA" id="ARBA00002663"/>
    </source>
</evidence>
<evidence type="ECO:0000256" key="3">
    <source>
        <dbReference type="ARBA" id="ARBA00022722"/>
    </source>
</evidence>
<evidence type="ECO:0000256" key="4">
    <source>
        <dbReference type="ARBA" id="ARBA00022759"/>
    </source>
</evidence>
<dbReference type="PROSITE" id="PS00648">
    <property type="entry name" value="RIBONUCLEASE_P"/>
    <property type="match status" value="1"/>
</dbReference>
<name>A0A1H6MDP3_9BACT</name>
<dbReference type="InterPro" id="IPR000100">
    <property type="entry name" value="RNase_P"/>
</dbReference>
<dbReference type="Proteomes" id="UP000176204">
    <property type="component" value="Chromosome I"/>
</dbReference>
<keyword evidence="5 7" id="KW-0378">Hydrolase</keyword>
<dbReference type="KEGG" id="agl:PYTT_2073"/>
<gene>
    <name evidence="7" type="primary">rnpA</name>
    <name evidence="9" type="ORF">PYTT_2073</name>
</gene>
<dbReference type="PANTHER" id="PTHR33992">
    <property type="entry name" value="RIBONUCLEASE P PROTEIN COMPONENT"/>
    <property type="match status" value="1"/>
</dbReference>
<dbReference type="GO" id="GO:0001682">
    <property type="term" value="P:tRNA 5'-leader removal"/>
    <property type="evidence" value="ECO:0007669"/>
    <property type="project" value="UniProtKB-UniRule"/>
</dbReference>
<keyword evidence="2 7" id="KW-0819">tRNA processing</keyword>
<keyword evidence="4 7" id="KW-0255">Endonuclease</keyword>
<dbReference type="Pfam" id="PF00825">
    <property type="entry name" value="Ribonuclease_P"/>
    <property type="match status" value="1"/>
</dbReference>
<comment type="function">
    <text evidence="1 7">RNaseP catalyzes the removal of the 5'-leader sequence from pre-tRNA to produce the mature 5'-terminus. It can also cleave other RNA substrates such as 4.5S RNA. The protein component plays an auxiliary but essential role in vivo by binding to the 5'-leader sequence and broadening the substrate specificity of the ribozyme.</text>
</comment>
<protein>
    <recommendedName>
        <fullName evidence="7 8">Ribonuclease P protein component</fullName>
        <shortName evidence="7">RNase P protein</shortName>
        <shortName evidence="7">RNaseP protein</shortName>
        <ecNumber evidence="7 8">3.1.26.5</ecNumber>
    </recommendedName>
    <alternativeName>
        <fullName evidence="7">Protein C5</fullName>
    </alternativeName>
</protein>
<keyword evidence="10" id="KW-1185">Reference proteome</keyword>
<evidence type="ECO:0000313" key="9">
    <source>
        <dbReference type="EMBL" id="SEH95786.1"/>
    </source>
</evidence>
<evidence type="ECO:0000313" key="10">
    <source>
        <dbReference type="Proteomes" id="UP000176204"/>
    </source>
</evidence>
<dbReference type="GO" id="GO:0004526">
    <property type="term" value="F:ribonuclease P activity"/>
    <property type="evidence" value="ECO:0007669"/>
    <property type="project" value="UniProtKB-UniRule"/>
</dbReference>
<evidence type="ECO:0000256" key="7">
    <source>
        <dbReference type="HAMAP-Rule" id="MF_00227"/>
    </source>
</evidence>
<dbReference type="GO" id="GO:0042781">
    <property type="term" value="F:3'-tRNA processing endoribonuclease activity"/>
    <property type="evidence" value="ECO:0007669"/>
    <property type="project" value="TreeGrafter"/>
</dbReference>